<feature type="transmembrane region" description="Helical" evidence="1">
    <location>
        <begin position="183"/>
        <end position="213"/>
    </location>
</feature>
<comment type="caution">
    <text evidence="3">The sequence shown here is derived from an EMBL/GenBank/DDBJ whole genome shotgun (WGS) entry which is preliminary data.</text>
</comment>
<dbReference type="STRING" id="1218508.JG29_11460"/>
<feature type="transmembrane region" description="Helical" evidence="1">
    <location>
        <begin position="286"/>
        <end position="305"/>
    </location>
</feature>
<evidence type="ECO:0000313" key="4">
    <source>
        <dbReference type="Proteomes" id="UP000033695"/>
    </source>
</evidence>
<feature type="domain" description="Membrane protein 6-pyruvoyl-tetrahydropterin synthase-related" evidence="2">
    <location>
        <begin position="89"/>
        <end position="408"/>
    </location>
</feature>
<feature type="transmembrane region" description="Helical" evidence="1">
    <location>
        <begin position="154"/>
        <end position="171"/>
    </location>
</feature>
<proteinExistence type="predicted"/>
<feature type="transmembrane region" description="Helical" evidence="1">
    <location>
        <begin position="225"/>
        <end position="248"/>
    </location>
</feature>
<dbReference type="OrthoDB" id="9784157at2"/>
<feature type="transmembrane region" description="Helical" evidence="1">
    <location>
        <begin position="343"/>
        <end position="361"/>
    </location>
</feature>
<evidence type="ECO:0000256" key="1">
    <source>
        <dbReference type="SAM" id="Phobius"/>
    </source>
</evidence>
<organism evidence="3 4">
    <name type="scientific">Bombilactobacillus mellis</name>
    <dbReference type="NCBI Taxonomy" id="1218508"/>
    <lineage>
        <taxon>Bacteria</taxon>
        <taxon>Bacillati</taxon>
        <taxon>Bacillota</taxon>
        <taxon>Bacilli</taxon>
        <taxon>Lactobacillales</taxon>
        <taxon>Lactobacillaceae</taxon>
        <taxon>Bombilactobacillus</taxon>
    </lineage>
</organism>
<name>A0A0F4KQQ6_9LACO</name>
<evidence type="ECO:0000313" key="3">
    <source>
        <dbReference type="EMBL" id="KJY48735.1"/>
    </source>
</evidence>
<dbReference type="EMBL" id="JXBZ01000008">
    <property type="protein sequence ID" value="KJY48735.1"/>
    <property type="molecule type" value="Genomic_DNA"/>
</dbReference>
<feature type="transmembrane region" description="Helical" evidence="1">
    <location>
        <begin position="519"/>
        <end position="540"/>
    </location>
</feature>
<keyword evidence="1" id="KW-0812">Transmembrane</keyword>
<dbReference type="HOGENOM" id="CLU_029426_1_0_9"/>
<feature type="transmembrane region" description="Helical" evidence="1">
    <location>
        <begin position="69"/>
        <end position="89"/>
    </location>
</feature>
<keyword evidence="4" id="KW-1185">Reference proteome</keyword>
<accession>A0A0F4KQQ6</accession>
<feature type="transmembrane region" description="Helical" evidence="1">
    <location>
        <begin position="373"/>
        <end position="392"/>
    </location>
</feature>
<dbReference type="AlphaFoldDB" id="A0A0F4KQQ6"/>
<dbReference type="InterPro" id="IPR018776">
    <property type="entry name" value="Membrane_prot_PTPS-rel_domain"/>
</dbReference>
<feature type="transmembrane region" description="Helical" evidence="1">
    <location>
        <begin position="124"/>
        <end position="142"/>
    </location>
</feature>
<dbReference type="PATRIC" id="fig|1218508.4.peg.1133"/>
<dbReference type="Proteomes" id="UP000033695">
    <property type="component" value="Unassembled WGS sequence"/>
</dbReference>
<feature type="transmembrane region" description="Helical" evidence="1">
    <location>
        <begin position="96"/>
        <end position="118"/>
    </location>
</feature>
<gene>
    <name evidence="3" type="ORF">JG29_11460</name>
</gene>
<protein>
    <recommendedName>
        <fullName evidence="2">Membrane protein 6-pyruvoyl-tetrahydropterin synthase-related domain-containing protein</fullName>
    </recommendedName>
</protein>
<dbReference type="Pfam" id="PF10131">
    <property type="entry name" value="PTPS_related"/>
    <property type="match status" value="1"/>
</dbReference>
<dbReference type="RefSeq" id="WP_045922997.1">
    <property type="nucleotide sequence ID" value="NZ_JBHTHW010000008.1"/>
</dbReference>
<reference evidence="3 4" key="1">
    <citation type="submission" date="2014-12" db="EMBL/GenBank/DDBJ databases">
        <title>Comparative genomics of the lactic acid bacteria isolated from the honey bee gut.</title>
        <authorList>
            <person name="Ellegaard K.M."/>
            <person name="Tamarit D."/>
            <person name="Javelind E."/>
            <person name="Olofsson T."/>
            <person name="Andersson S.G."/>
            <person name="Vasquez A."/>
        </authorList>
    </citation>
    <scope>NUCLEOTIDE SEQUENCE [LARGE SCALE GENOMIC DNA]</scope>
    <source>
        <strain evidence="3 4">Hon2</strain>
    </source>
</reference>
<sequence length="556" mass="63614">MKNRNYLTLKNVIIGLLFIVISLFYTFLFIKPGNIRLLDSYDLLFHWNRISSLGNIFSSPVNFNYWNHVGNFTNIFYPWLTILPGYLIFQLAGSPFIGFLIFLTLITFLTLVSSYYFMHKFSTSTLQALLFAVLYSLSFFRLASVFYRVGLAEYLSYMFMPMVFYALAKILQGNFQKWPLLALGLGLIILTHPLTAFLVIMMIGVFVVLMLFTKIAHNWRYWGNLFLSAGKTLLLSALLSCGFIVPLLEQKKAINTNRPALLNLAQTAQDPLLLLKNSLQTDVRSYSLGIIAILAVITIVIFIWRDTTAYRLVAVAALLAIFLSTKLFPWQYLQNTFFNYLQFPWRFLNLANFFLAVYLSHIIRKIFQKSTGIMQLLAFSAVLAGCLTQVVLSSQQLFENTKPLAIVTPQNIQSKIYSFDQQDYYPQKSLPVLATIKQHQFFVNGKKVHTFYHTTANTFNVKYYSQHPVKLDIPVLYYQGVEASINNIRQKVQNSARGTVQLRLQPGVNQIEISYHYTFLAQVSLLISLLALGWLLLLLVRSTKTINLNAGADNSE</sequence>
<feature type="transmembrane region" description="Helical" evidence="1">
    <location>
        <begin position="312"/>
        <end position="331"/>
    </location>
</feature>
<evidence type="ECO:0000259" key="2">
    <source>
        <dbReference type="Pfam" id="PF10131"/>
    </source>
</evidence>
<feature type="transmembrane region" description="Helical" evidence="1">
    <location>
        <begin position="12"/>
        <end position="30"/>
    </location>
</feature>
<keyword evidence="1" id="KW-0472">Membrane</keyword>
<keyword evidence="1" id="KW-1133">Transmembrane helix</keyword>